<accession>V5GV54</accession>
<dbReference type="InterPro" id="IPR050614">
    <property type="entry name" value="Synaptic_Scaffolding_LAP-MAGUK"/>
</dbReference>
<dbReference type="SMART" id="SM00072">
    <property type="entry name" value="GuKc"/>
    <property type="match status" value="1"/>
</dbReference>
<feature type="domain" description="SH3" evidence="7">
    <location>
        <begin position="409"/>
        <end position="479"/>
    </location>
</feature>
<dbReference type="GO" id="GO:0007268">
    <property type="term" value="P:chemical synaptic transmission"/>
    <property type="evidence" value="ECO:0007669"/>
    <property type="project" value="InterPro"/>
</dbReference>
<sequence length="774" mass="85886">MTTRRKKSKQEKDGFMKKVSSLFNLDTAHSPLLGSGDKPVNGDDEWEYEEIILERGGAGLGFSIAGGTDNPHIGDDTAIYITKLIPGGAAAMDGRLRVNDSILSVNDVPVVDVQHAIAVEALKKAGNTVKLCVRRRRQPRNMRLMEIELVKGNKGLGFSIAGGIGNQHIPGDNGIYVTKVMDGGAAQVDGRLLVGDKLVAVRDAVKGEVNLENVTHEDAVATLKTTQDRVVLVVAKPDSAFNAPASDTSYSPQLSTKASHGYADSVHSVHSSNMALHAPSTPRAVSAEDVSREVRTIVLQKGPNGLGFNIVGGEDGEGIFISFILAGGPADLCGELRRGDQILSVNGVNLRNATHEEAAQALKGTNQTVNVVVQYRPEEYNRFEAKIHDLKQQMAHPVTGGTLLRTSQKRSLYVRALFDYDPMKDDGLPSRGLAFHYGDILHVTNASDDEWWQARRVLNTGDEQGMGIVPSKRRWERKQRARDRSVKFQGHMPNILEKQSTLDRKKKNFSFSRKFPFMKSKDDKSEDGSDQEQTPSEHQLSANDKEKTPQSFMLCYTQEDANTEGNEESVLSYEPVQQMHITYTRPVIILGPLKDRINDDLISEFPEKFGSCVPHTTRPKREDEVDGRDYHFVSSREQMEKDIQNHLLIEAGQYNDNLYGTSVASVREVADKGKHCILDVSGNAIKRLQVAQLYPIAIFIKPKSVESIMEMNKRMTEEQAKKTYERALKMEQEFGEYFTAVVQGDTPEDIYGQVKEVINEQSGPNIWVPAKEKL</sequence>
<dbReference type="FunFam" id="2.30.42.10:FF:000002">
    <property type="entry name" value="Disks large homolog 4 isoform 2"/>
    <property type="match status" value="1"/>
</dbReference>
<evidence type="ECO:0000256" key="5">
    <source>
        <dbReference type="PROSITE-ProRule" id="PRU00192"/>
    </source>
</evidence>
<dbReference type="InterPro" id="IPR016313">
    <property type="entry name" value="DLG1-like"/>
</dbReference>
<dbReference type="PANTHER" id="PTHR23119">
    <property type="entry name" value="DISCS LARGE"/>
    <property type="match status" value="1"/>
</dbReference>
<dbReference type="Gene3D" id="2.30.30.40">
    <property type="entry name" value="SH3 Domains"/>
    <property type="match status" value="2"/>
</dbReference>
<dbReference type="InterPro" id="IPR036034">
    <property type="entry name" value="PDZ_sf"/>
</dbReference>
<feature type="domain" description="PDZ" evidence="9">
    <location>
        <begin position="50"/>
        <end position="137"/>
    </location>
</feature>
<dbReference type="InterPro" id="IPR027417">
    <property type="entry name" value="P-loop_NTPase"/>
</dbReference>
<dbReference type="GO" id="GO:0019901">
    <property type="term" value="F:protein kinase binding"/>
    <property type="evidence" value="ECO:0007669"/>
    <property type="project" value="TreeGrafter"/>
</dbReference>
<dbReference type="FunFam" id="2.30.42.10:FF:000004">
    <property type="entry name" value="Disks large homolog 4 isoform 2"/>
    <property type="match status" value="1"/>
</dbReference>
<proteinExistence type="predicted"/>
<dbReference type="PROSITE" id="PS50106">
    <property type="entry name" value="PDZ"/>
    <property type="match status" value="3"/>
</dbReference>
<dbReference type="Pfam" id="PF00018">
    <property type="entry name" value="SH3_1"/>
    <property type="match status" value="1"/>
</dbReference>
<dbReference type="Gene3D" id="2.30.42.10">
    <property type="match status" value="3"/>
</dbReference>
<dbReference type="CDD" id="cd11861">
    <property type="entry name" value="SH3_DLG-like"/>
    <property type="match status" value="1"/>
</dbReference>
<dbReference type="FunFam" id="3.40.50.300:FF:001402">
    <property type="entry name" value="Discs, large homolog 3 (Drosophila)"/>
    <property type="match status" value="1"/>
</dbReference>
<dbReference type="GO" id="GO:0098609">
    <property type="term" value="P:cell-cell adhesion"/>
    <property type="evidence" value="ECO:0007669"/>
    <property type="project" value="TreeGrafter"/>
</dbReference>
<dbReference type="FunFam" id="2.30.42.10:FF:000001">
    <property type="entry name" value="Disks large homolog 1 isoform 2"/>
    <property type="match status" value="1"/>
</dbReference>
<gene>
    <name evidence="10" type="primary">DLG1</name>
</gene>
<dbReference type="InterPro" id="IPR036028">
    <property type="entry name" value="SH3-like_dom_sf"/>
</dbReference>
<dbReference type="CDD" id="cd06795">
    <property type="entry name" value="PDZ3_Dlg1-2-4-like"/>
    <property type="match status" value="1"/>
</dbReference>
<dbReference type="GO" id="GO:0031594">
    <property type="term" value="C:neuromuscular junction"/>
    <property type="evidence" value="ECO:0007669"/>
    <property type="project" value="InterPro"/>
</dbReference>
<evidence type="ECO:0000256" key="3">
    <source>
        <dbReference type="ARBA" id="ARBA00022737"/>
    </source>
</evidence>
<dbReference type="GO" id="GO:0097120">
    <property type="term" value="P:receptor localization to synapse"/>
    <property type="evidence" value="ECO:0007669"/>
    <property type="project" value="TreeGrafter"/>
</dbReference>
<dbReference type="SMART" id="SM00326">
    <property type="entry name" value="SH3"/>
    <property type="match status" value="1"/>
</dbReference>
<dbReference type="InterPro" id="IPR020590">
    <property type="entry name" value="Guanylate_kinase_CS"/>
</dbReference>
<dbReference type="InterPro" id="IPR001452">
    <property type="entry name" value="SH3_domain"/>
</dbReference>
<dbReference type="GO" id="GO:0099072">
    <property type="term" value="P:regulation of postsynaptic membrane neurotransmitter receptor levels"/>
    <property type="evidence" value="ECO:0007669"/>
    <property type="project" value="TreeGrafter"/>
</dbReference>
<feature type="compositionally biased region" description="Basic residues" evidence="6">
    <location>
        <begin position="471"/>
        <end position="481"/>
    </location>
</feature>
<evidence type="ECO:0000259" key="8">
    <source>
        <dbReference type="PROSITE" id="PS50052"/>
    </source>
</evidence>
<dbReference type="PROSITE" id="PS50052">
    <property type="entry name" value="GUANYLATE_KINASE_2"/>
    <property type="match status" value="1"/>
</dbReference>
<dbReference type="PROSITE" id="PS00856">
    <property type="entry name" value="GUANYLATE_KINASE_1"/>
    <property type="match status" value="1"/>
</dbReference>
<dbReference type="Pfam" id="PF00625">
    <property type="entry name" value="Guanylate_kin"/>
    <property type="match status" value="1"/>
</dbReference>
<dbReference type="GO" id="GO:0043113">
    <property type="term" value="P:receptor clustering"/>
    <property type="evidence" value="ECO:0007669"/>
    <property type="project" value="TreeGrafter"/>
</dbReference>
<keyword evidence="4" id="KW-0472">Membrane</keyword>
<evidence type="ECO:0000256" key="1">
    <source>
        <dbReference type="ARBA" id="ARBA00004370"/>
    </source>
</evidence>
<feature type="region of interest" description="Disordered" evidence="6">
    <location>
        <begin position="471"/>
        <end position="499"/>
    </location>
</feature>
<dbReference type="SUPFAM" id="SSF50044">
    <property type="entry name" value="SH3-domain"/>
    <property type="match status" value="1"/>
</dbReference>
<dbReference type="AlphaFoldDB" id="V5GV54"/>
<dbReference type="PANTHER" id="PTHR23119:SF51">
    <property type="entry name" value="DISKS LARGE 1 TUMOR SUPPRESSOR PROTEIN"/>
    <property type="match status" value="1"/>
</dbReference>
<feature type="domain" description="PDZ" evidence="9">
    <location>
        <begin position="146"/>
        <end position="238"/>
    </location>
</feature>
<feature type="region of interest" description="Disordered" evidence="6">
    <location>
        <begin position="518"/>
        <end position="548"/>
    </location>
</feature>
<dbReference type="GO" id="GO:0043005">
    <property type="term" value="C:neuron projection"/>
    <property type="evidence" value="ECO:0007669"/>
    <property type="project" value="InterPro"/>
</dbReference>
<dbReference type="Gene3D" id="3.40.50.300">
    <property type="entry name" value="P-loop containing nucleotide triphosphate hydrolases"/>
    <property type="match status" value="1"/>
</dbReference>
<dbReference type="CDD" id="cd06724">
    <property type="entry name" value="PDZ2_Dlg1-2-4-like"/>
    <property type="match status" value="1"/>
</dbReference>
<feature type="compositionally biased region" description="Polar residues" evidence="6">
    <location>
        <begin position="531"/>
        <end position="542"/>
    </location>
</feature>
<protein>
    <submittedName>
        <fullName evidence="10">Disks large 1 tumor suppressor protein</fullName>
    </submittedName>
</protein>
<name>V5GV54_ANOGL</name>
<dbReference type="CDD" id="cd00071">
    <property type="entry name" value="GMPK"/>
    <property type="match status" value="1"/>
</dbReference>
<reference evidence="10" key="1">
    <citation type="submission" date="2013-07" db="EMBL/GenBank/DDBJ databases">
        <title>Midgut Transcriptome Profiling of Anoplphora glabripennis, a Lignocellulose Degrading, Wood-Boring Cerambycid.</title>
        <authorList>
            <person name="Scully E.D."/>
            <person name="Hoover K."/>
            <person name="Carlson J.E."/>
            <person name="Tien M."/>
            <person name="Geib S.M."/>
        </authorList>
    </citation>
    <scope>NUCLEOTIDE SEQUENCE</scope>
</reference>
<feature type="domain" description="PDZ" evidence="9">
    <location>
        <begin position="296"/>
        <end position="377"/>
    </location>
</feature>
<evidence type="ECO:0000256" key="2">
    <source>
        <dbReference type="ARBA" id="ARBA00022443"/>
    </source>
</evidence>
<comment type="subcellular location">
    <subcellularLocation>
        <location evidence="1">Membrane</location>
    </subcellularLocation>
</comment>
<dbReference type="InterPro" id="IPR001478">
    <property type="entry name" value="PDZ"/>
</dbReference>
<evidence type="ECO:0000256" key="6">
    <source>
        <dbReference type="SAM" id="MobiDB-lite"/>
    </source>
</evidence>
<dbReference type="Gene3D" id="3.30.63.10">
    <property type="entry name" value="Guanylate Kinase phosphate binding domain"/>
    <property type="match status" value="1"/>
</dbReference>
<evidence type="ECO:0000259" key="7">
    <source>
        <dbReference type="PROSITE" id="PS50002"/>
    </source>
</evidence>
<dbReference type="PIRSF" id="PIRSF001741">
    <property type="entry name" value="MAGUK_DLGH"/>
    <property type="match status" value="1"/>
</dbReference>
<organism evidence="10">
    <name type="scientific">Anoplophora glabripennis</name>
    <name type="common">Asian longhorn beetle</name>
    <name type="synonym">Anoplophora nobilis</name>
    <dbReference type="NCBI Taxonomy" id="217634"/>
    <lineage>
        <taxon>Eukaryota</taxon>
        <taxon>Metazoa</taxon>
        <taxon>Ecdysozoa</taxon>
        <taxon>Arthropoda</taxon>
        <taxon>Hexapoda</taxon>
        <taxon>Insecta</taxon>
        <taxon>Pterygota</taxon>
        <taxon>Neoptera</taxon>
        <taxon>Endopterygota</taxon>
        <taxon>Coleoptera</taxon>
        <taxon>Polyphaga</taxon>
        <taxon>Cucujiformia</taxon>
        <taxon>Chrysomeloidea</taxon>
        <taxon>Cerambycidae</taxon>
        <taxon>Lamiinae</taxon>
        <taxon>Lamiini</taxon>
        <taxon>Anoplophora</taxon>
    </lineage>
</organism>
<dbReference type="InterPro" id="IPR008145">
    <property type="entry name" value="GK/Ca_channel_bsu"/>
</dbReference>
<evidence type="ECO:0000256" key="4">
    <source>
        <dbReference type="ARBA" id="ARBA00023136"/>
    </source>
</evidence>
<evidence type="ECO:0000313" key="10">
    <source>
        <dbReference type="EMBL" id="JAB64113.1"/>
    </source>
</evidence>
<dbReference type="GO" id="GO:0098839">
    <property type="term" value="C:postsynaptic density membrane"/>
    <property type="evidence" value="ECO:0007669"/>
    <property type="project" value="TreeGrafter"/>
</dbReference>
<dbReference type="SMART" id="SM00228">
    <property type="entry name" value="PDZ"/>
    <property type="match status" value="3"/>
</dbReference>
<feature type="domain" description="Guanylate kinase-like" evidence="8">
    <location>
        <begin position="584"/>
        <end position="759"/>
    </location>
</feature>
<dbReference type="Pfam" id="PF00595">
    <property type="entry name" value="PDZ"/>
    <property type="match status" value="3"/>
</dbReference>
<dbReference type="SUPFAM" id="SSF50156">
    <property type="entry name" value="PDZ domain-like"/>
    <property type="match status" value="3"/>
</dbReference>
<dbReference type="GO" id="GO:0016323">
    <property type="term" value="C:basolateral plasma membrane"/>
    <property type="evidence" value="ECO:0007669"/>
    <property type="project" value="TreeGrafter"/>
</dbReference>
<dbReference type="FunFam" id="3.30.63.10:FF:000001">
    <property type="entry name" value="Disks large homolog 1 isoform 2"/>
    <property type="match status" value="1"/>
</dbReference>
<dbReference type="EMBL" id="GALX01004353">
    <property type="protein sequence ID" value="JAB64113.1"/>
    <property type="molecule type" value="Transcribed_RNA"/>
</dbReference>
<dbReference type="CDD" id="cd06723">
    <property type="entry name" value="PDZ1_Dlg1-2-4-like"/>
    <property type="match status" value="1"/>
</dbReference>
<dbReference type="GO" id="GO:0045197">
    <property type="term" value="P:establishment or maintenance of epithelial cell apical/basal polarity"/>
    <property type="evidence" value="ECO:0007669"/>
    <property type="project" value="TreeGrafter"/>
</dbReference>
<keyword evidence="3" id="KW-0677">Repeat</keyword>
<evidence type="ECO:0000259" key="9">
    <source>
        <dbReference type="PROSITE" id="PS50106"/>
    </source>
</evidence>
<keyword evidence="2 5" id="KW-0728">SH3 domain</keyword>
<dbReference type="InterPro" id="IPR008144">
    <property type="entry name" value="Guanylate_kin-like_dom"/>
</dbReference>
<dbReference type="PROSITE" id="PS50002">
    <property type="entry name" value="SH3"/>
    <property type="match status" value="1"/>
</dbReference>
<dbReference type="SUPFAM" id="SSF52540">
    <property type="entry name" value="P-loop containing nucleoside triphosphate hydrolases"/>
    <property type="match status" value="1"/>
</dbReference>